<dbReference type="EMBL" id="JAMSHJ010000001">
    <property type="protein sequence ID" value="KAI5446381.1"/>
    <property type="molecule type" value="Genomic_DNA"/>
</dbReference>
<proteinExistence type="predicted"/>
<reference evidence="5 6" key="1">
    <citation type="journal article" date="2022" name="Nat. Genet.">
        <title>Improved pea reference genome and pan-genome highlight genomic features and evolutionary characteristics.</title>
        <authorList>
            <person name="Yang T."/>
            <person name="Liu R."/>
            <person name="Luo Y."/>
            <person name="Hu S."/>
            <person name="Wang D."/>
            <person name="Wang C."/>
            <person name="Pandey M.K."/>
            <person name="Ge S."/>
            <person name="Xu Q."/>
            <person name="Li N."/>
            <person name="Li G."/>
            <person name="Huang Y."/>
            <person name="Saxena R.K."/>
            <person name="Ji Y."/>
            <person name="Li M."/>
            <person name="Yan X."/>
            <person name="He Y."/>
            <person name="Liu Y."/>
            <person name="Wang X."/>
            <person name="Xiang C."/>
            <person name="Varshney R.K."/>
            <person name="Ding H."/>
            <person name="Gao S."/>
            <person name="Zong X."/>
        </authorList>
    </citation>
    <scope>NUCLEOTIDE SEQUENCE [LARGE SCALE GENOMIC DNA]</scope>
    <source>
        <strain evidence="5 6">cv. Zhongwan 6</strain>
    </source>
</reference>
<dbReference type="GO" id="GO:0000796">
    <property type="term" value="C:condensin complex"/>
    <property type="evidence" value="ECO:0007669"/>
    <property type="project" value="InterPro"/>
</dbReference>
<evidence type="ECO:0000313" key="5">
    <source>
        <dbReference type="EMBL" id="KAI5446381.1"/>
    </source>
</evidence>
<protein>
    <recommendedName>
        <fullName evidence="4">Zinc finger C3HC4 RING-type domain-containing protein</fullName>
    </recommendedName>
</protein>
<dbReference type="PANTHER" id="PTHR14418:SF5">
    <property type="entry name" value="CONDENSIN COMPLEX SUBUNIT 3"/>
    <property type="match status" value="1"/>
</dbReference>
<dbReference type="AlphaFoldDB" id="A0A9D5BMS7"/>
<keyword evidence="6" id="KW-1185">Reference proteome</keyword>
<dbReference type="Pfam" id="PF00097">
    <property type="entry name" value="zf-C3HC4"/>
    <property type="match status" value="1"/>
</dbReference>
<evidence type="ECO:0000256" key="2">
    <source>
        <dbReference type="ARBA" id="ARBA00022771"/>
    </source>
</evidence>
<dbReference type="PANTHER" id="PTHR14418">
    <property type="entry name" value="CONDENSIN COMPLEX SUBUNIT 3-RELATED"/>
    <property type="match status" value="1"/>
</dbReference>
<dbReference type="GO" id="GO:0007076">
    <property type="term" value="P:mitotic chromosome condensation"/>
    <property type="evidence" value="ECO:0007669"/>
    <property type="project" value="InterPro"/>
</dbReference>
<dbReference type="SUPFAM" id="SSF57850">
    <property type="entry name" value="RING/U-box"/>
    <property type="match status" value="1"/>
</dbReference>
<dbReference type="Proteomes" id="UP001058974">
    <property type="component" value="Chromosome 1"/>
</dbReference>
<dbReference type="Gene3D" id="3.30.40.10">
    <property type="entry name" value="Zinc/RING finger domain, C3HC4 (zinc finger)"/>
    <property type="match status" value="1"/>
</dbReference>
<evidence type="ECO:0000256" key="3">
    <source>
        <dbReference type="ARBA" id="ARBA00022833"/>
    </source>
</evidence>
<keyword evidence="3" id="KW-0862">Zinc</keyword>
<accession>A0A9D5BMS7</accession>
<dbReference type="GO" id="GO:0000793">
    <property type="term" value="C:condensed chromosome"/>
    <property type="evidence" value="ECO:0007669"/>
    <property type="project" value="TreeGrafter"/>
</dbReference>
<sequence length="341" mass="37505">MQSEAHALGSDVAATVDTEAEVYAAEASDKNDLLEKILPAIVDDYMELVRANINAGSNHRFTCRQLLLLGAMFDFYDTSYRKAASAFLAKLWNQLNYSNLYFFPGQNNLTWTCKGLLNSLSNSKCPLCLSWFKQPVLSPCNHLVCSSCKTDGLMISSEYALGNTKYAQIDLRHVINSKLYGASIDLIEVAVILPKQQQTMSNCYKIIHKVALEVGISPNTLTTNINLQEGYMAPDVQHEIVSWLKAHAYTGAFHKGEKLITSTLRDKVLENPFEADVLVEQDLQVKATAKAILKDVEGADGALESQALEVAMEEDIPAKAKASAEASDVVETAITLSYDHS</sequence>
<gene>
    <name evidence="5" type="ORF">KIW84_014279</name>
</gene>
<evidence type="ECO:0000259" key="4">
    <source>
        <dbReference type="Pfam" id="PF00097"/>
    </source>
</evidence>
<dbReference type="InterPro" id="IPR018957">
    <property type="entry name" value="Znf_C3HC4_RING-type"/>
</dbReference>
<dbReference type="InterPro" id="IPR027165">
    <property type="entry name" value="CND3"/>
</dbReference>
<evidence type="ECO:0000313" key="6">
    <source>
        <dbReference type="Proteomes" id="UP001058974"/>
    </source>
</evidence>
<evidence type="ECO:0000256" key="1">
    <source>
        <dbReference type="ARBA" id="ARBA00022723"/>
    </source>
</evidence>
<dbReference type="Gramene" id="Psat01G0427900-T1">
    <property type="protein sequence ID" value="KAI5446381.1"/>
    <property type="gene ID" value="KIW84_014279"/>
</dbReference>
<comment type="caution">
    <text evidence="5">The sequence shown here is derived from an EMBL/GenBank/DDBJ whole genome shotgun (WGS) entry which is preliminary data.</text>
</comment>
<dbReference type="InterPro" id="IPR013083">
    <property type="entry name" value="Znf_RING/FYVE/PHD"/>
</dbReference>
<name>A0A9D5BMS7_PEA</name>
<dbReference type="GO" id="GO:0008270">
    <property type="term" value="F:zinc ion binding"/>
    <property type="evidence" value="ECO:0007669"/>
    <property type="project" value="UniProtKB-KW"/>
</dbReference>
<keyword evidence="2" id="KW-0863">Zinc-finger</keyword>
<keyword evidence="1" id="KW-0479">Metal-binding</keyword>
<organism evidence="5 6">
    <name type="scientific">Pisum sativum</name>
    <name type="common">Garden pea</name>
    <name type="synonym">Lathyrus oleraceus</name>
    <dbReference type="NCBI Taxonomy" id="3888"/>
    <lineage>
        <taxon>Eukaryota</taxon>
        <taxon>Viridiplantae</taxon>
        <taxon>Streptophyta</taxon>
        <taxon>Embryophyta</taxon>
        <taxon>Tracheophyta</taxon>
        <taxon>Spermatophyta</taxon>
        <taxon>Magnoliopsida</taxon>
        <taxon>eudicotyledons</taxon>
        <taxon>Gunneridae</taxon>
        <taxon>Pentapetalae</taxon>
        <taxon>rosids</taxon>
        <taxon>fabids</taxon>
        <taxon>Fabales</taxon>
        <taxon>Fabaceae</taxon>
        <taxon>Papilionoideae</taxon>
        <taxon>50 kb inversion clade</taxon>
        <taxon>NPAAA clade</taxon>
        <taxon>Hologalegina</taxon>
        <taxon>IRL clade</taxon>
        <taxon>Fabeae</taxon>
        <taxon>Lathyrus</taxon>
    </lineage>
</organism>
<feature type="domain" description="Zinc finger C3HC4 RING-type" evidence="4">
    <location>
        <begin position="125"/>
        <end position="150"/>
    </location>
</feature>